<dbReference type="GO" id="GO:0003676">
    <property type="term" value="F:nucleic acid binding"/>
    <property type="evidence" value="ECO:0007669"/>
    <property type="project" value="InterPro"/>
</dbReference>
<dbReference type="EMBL" id="LANX01000001">
    <property type="protein sequence ID" value="KJV69216.1"/>
    <property type="molecule type" value="Genomic_DNA"/>
</dbReference>
<keyword evidence="2 3" id="KW-0808">Transferase</keyword>
<sequence>MMRITAGKYRGRKIFTSSMLDAKPVTSIIRESIFNVMRSYVSMQGMRILDLFCGSGILSFEALSRGAESTYMVDISYNNLQLVQKTAAALDIIDQVITVCCDVERLSTAIKQYDIIFIDPPYNNVKLADLSLSILAQFNWCKSGSVVIVRVKKDCKVFFSEQYVLLNERVHGTSKVMFLLHN</sequence>
<protein>
    <submittedName>
        <fullName evidence="3">RNA methyltransferase, RsmD family</fullName>
        <ecNumber evidence="3">2.1.1.-</ecNumber>
    </submittedName>
</protein>
<dbReference type="PROSITE" id="PS00092">
    <property type="entry name" value="N6_MTASE"/>
    <property type="match status" value="1"/>
</dbReference>
<organism evidence="3 4">
    <name type="scientific">Candidatus Neoehrlichia procyonis str. RAC413</name>
    <dbReference type="NCBI Taxonomy" id="1359163"/>
    <lineage>
        <taxon>Bacteria</taxon>
        <taxon>Pseudomonadati</taxon>
        <taxon>Pseudomonadota</taxon>
        <taxon>Alphaproteobacteria</taxon>
        <taxon>Rickettsiales</taxon>
        <taxon>Anaplasmataceae</taxon>
        <taxon>Candidatus Neoehrlichia</taxon>
    </lineage>
</organism>
<dbReference type="InterPro" id="IPR002052">
    <property type="entry name" value="DNA_methylase_N6_adenine_CS"/>
</dbReference>
<dbReference type="InterPro" id="IPR004398">
    <property type="entry name" value="RNA_MeTrfase_RsmD"/>
</dbReference>
<dbReference type="EC" id="2.1.1.-" evidence="3"/>
<evidence type="ECO:0000313" key="4">
    <source>
        <dbReference type="Proteomes" id="UP000033562"/>
    </source>
</evidence>
<dbReference type="PATRIC" id="fig|1359163.3.peg.579"/>
<dbReference type="NCBIfam" id="TIGR00095">
    <property type="entry name" value="16S rRNA (guanine(966)-N(2))-methyltransferase RsmD"/>
    <property type="match status" value="1"/>
</dbReference>
<dbReference type="PIRSF" id="PIRSF004553">
    <property type="entry name" value="CHP00095"/>
    <property type="match status" value="1"/>
</dbReference>
<dbReference type="Pfam" id="PF03602">
    <property type="entry name" value="Cons_hypoth95"/>
    <property type="match status" value="1"/>
</dbReference>
<gene>
    <name evidence="3" type="ORF">NLO413_0596</name>
</gene>
<keyword evidence="4" id="KW-1185">Reference proteome</keyword>
<dbReference type="GO" id="GO:0031167">
    <property type="term" value="P:rRNA methylation"/>
    <property type="evidence" value="ECO:0007669"/>
    <property type="project" value="InterPro"/>
</dbReference>
<evidence type="ECO:0000313" key="3">
    <source>
        <dbReference type="EMBL" id="KJV69216.1"/>
    </source>
</evidence>
<dbReference type="CDD" id="cd02440">
    <property type="entry name" value="AdoMet_MTases"/>
    <property type="match status" value="1"/>
</dbReference>
<dbReference type="PANTHER" id="PTHR43542:SF1">
    <property type="entry name" value="METHYLTRANSFERASE"/>
    <property type="match status" value="1"/>
</dbReference>
<reference evidence="3 4" key="1">
    <citation type="submission" date="2015-02" db="EMBL/GenBank/DDBJ databases">
        <title>Genome Sequencing of Rickettsiales.</title>
        <authorList>
            <person name="Daugherty S.C."/>
            <person name="Su Q."/>
            <person name="Abolude K."/>
            <person name="Beier-Sexton M."/>
            <person name="Carlyon J.A."/>
            <person name="Carter R."/>
            <person name="Day N.P."/>
            <person name="Dumler S.J."/>
            <person name="Dyachenko V."/>
            <person name="Godinez A."/>
            <person name="Kurtti T.J."/>
            <person name="Lichay M."/>
            <person name="Mullins K.E."/>
            <person name="Ott S."/>
            <person name="Pappas-Brown V."/>
            <person name="Paris D.H."/>
            <person name="Patel P."/>
            <person name="Richards A.L."/>
            <person name="Sadzewicz L."/>
            <person name="Sears K."/>
            <person name="Seidman D."/>
            <person name="Sengamalay N."/>
            <person name="Stenos J."/>
            <person name="Tallon L.J."/>
            <person name="Vincent G."/>
            <person name="Fraser C.M."/>
            <person name="Munderloh U."/>
            <person name="Dunning-Hotopp J.C."/>
        </authorList>
    </citation>
    <scope>NUCLEOTIDE SEQUENCE [LARGE SCALE GENOMIC DNA]</scope>
    <source>
        <strain evidence="3 4">RAC413</strain>
    </source>
</reference>
<dbReference type="GO" id="GO:0008168">
    <property type="term" value="F:methyltransferase activity"/>
    <property type="evidence" value="ECO:0007669"/>
    <property type="project" value="UniProtKB-KW"/>
</dbReference>
<name>A0A0F3NN79_9RICK</name>
<proteinExistence type="predicted"/>
<dbReference type="RefSeq" id="WP_045808975.1">
    <property type="nucleotide sequence ID" value="NZ_LANX01000001.1"/>
</dbReference>
<dbReference type="InterPro" id="IPR029063">
    <property type="entry name" value="SAM-dependent_MTases_sf"/>
</dbReference>
<dbReference type="PANTHER" id="PTHR43542">
    <property type="entry name" value="METHYLTRANSFERASE"/>
    <property type="match status" value="1"/>
</dbReference>
<dbReference type="OrthoDB" id="9803017at2"/>
<dbReference type="Gene3D" id="3.40.50.150">
    <property type="entry name" value="Vaccinia Virus protein VP39"/>
    <property type="match status" value="1"/>
</dbReference>
<accession>A0A0F3NN79</accession>
<dbReference type="SUPFAM" id="SSF53335">
    <property type="entry name" value="S-adenosyl-L-methionine-dependent methyltransferases"/>
    <property type="match status" value="1"/>
</dbReference>
<keyword evidence="1 3" id="KW-0489">Methyltransferase</keyword>
<evidence type="ECO:0000256" key="1">
    <source>
        <dbReference type="ARBA" id="ARBA00022603"/>
    </source>
</evidence>
<dbReference type="AlphaFoldDB" id="A0A0F3NN79"/>
<dbReference type="STRING" id="1359163.NLO413_0596"/>
<comment type="caution">
    <text evidence="3">The sequence shown here is derived from an EMBL/GenBank/DDBJ whole genome shotgun (WGS) entry which is preliminary data.</text>
</comment>
<dbReference type="Proteomes" id="UP000033562">
    <property type="component" value="Unassembled WGS sequence"/>
</dbReference>
<evidence type="ECO:0000256" key="2">
    <source>
        <dbReference type="ARBA" id="ARBA00022679"/>
    </source>
</evidence>